<dbReference type="EMBL" id="JAXAVW010000008">
    <property type="protein sequence ID" value="MDX8030835.1"/>
    <property type="molecule type" value="Genomic_DNA"/>
</dbReference>
<proteinExistence type="predicted"/>
<reference evidence="2 3" key="1">
    <citation type="submission" date="2023-11" db="EMBL/GenBank/DDBJ databases">
        <title>Lentzea sokolovensis, sp. nov., Lentzea kristufkii, sp. nov., and Lentzea miocenensis, sp. nov., rare actinobacteria from Sokolov Coal Basin, Miocene lacustrine sediment, Czech Republic.</title>
        <authorList>
            <person name="Lara A."/>
            <person name="Kotroba L."/>
            <person name="Nouioui I."/>
            <person name="Neumann-Schaal M."/>
            <person name="Mast Y."/>
            <person name="Chronakova A."/>
        </authorList>
    </citation>
    <scope>NUCLEOTIDE SEQUENCE [LARGE SCALE GENOMIC DNA]</scope>
    <source>
        <strain evidence="2 3">BCCO 10_0856</strain>
    </source>
</reference>
<evidence type="ECO:0008006" key="4">
    <source>
        <dbReference type="Google" id="ProtNLM"/>
    </source>
</evidence>
<evidence type="ECO:0000313" key="2">
    <source>
        <dbReference type="EMBL" id="MDX8030835.1"/>
    </source>
</evidence>
<feature type="transmembrane region" description="Helical" evidence="1">
    <location>
        <begin position="560"/>
        <end position="577"/>
    </location>
</feature>
<accession>A0ABU4SYB5</accession>
<keyword evidence="1" id="KW-1133">Transmembrane helix</keyword>
<organism evidence="2 3">
    <name type="scientific">Lentzea miocenica</name>
    <dbReference type="NCBI Taxonomy" id="3095431"/>
    <lineage>
        <taxon>Bacteria</taxon>
        <taxon>Bacillati</taxon>
        <taxon>Actinomycetota</taxon>
        <taxon>Actinomycetes</taxon>
        <taxon>Pseudonocardiales</taxon>
        <taxon>Pseudonocardiaceae</taxon>
        <taxon>Lentzea</taxon>
    </lineage>
</organism>
<evidence type="ECO:0000313" key="3">
    <source>
        <dbReference type="Proteomes" id="UP001285521"/>
    </source>
</evidence>
<sequence length="669" mass="70699">MTEFEKRLVTAAQRGELLVCPKSAPAVRAELIRELLLGRHGQLDPRGVQIEGARIKGVLDLDNVTASVGLYLYDCTIDEPIDARDAHLRALVLRGGRCAGLQADGVHIDADLFLQDGLQVEGDQKDGLIRLIGGRIDGDLSLGKVQITNAAGPAIDANRVRIGGSVFARRRVRITGHGRWGAFVLLSAHIDGDLQLDEDVTITNLGGPALDAGDIRVQGSVLLTDGFRATGHGKEGAVSLENANVVLNVKAEKAEITNNLGPCLDATSARIGGDVLVWKGVQIAGRGPTGAIVLAGGHLGGLVVLEDAVITNERGAAVNANGVDISGSLFLRTGTRLTARHPGGAIDLISGHLTGDLDISDAVVTNALGPAVSADQVQIDGRLFLLGRTSLTGAGRFGAVSLHGAHIGGQFHGEGEVALKMQGGRGPVLNLQELVVGTSVTLPPTLMCRPRGRDWTCAHRNWVRLDGLSYASLGEGWDWQQWLHLIRRHTPAYHASAYQRLAAVERAAGHDGTVRRILMAQQTDLRRRNPQALGGPLTQWFHWVWGVLAGYGYRARRTAAALLLVLVIAGFLGWWAGQVSTRPGHLAAERVASATAAAGMPCSTVELVGLGLDRGLPLAMTGMRTRCDLDSAALAGQAFTAAIWLVQLAVWGLATLALAGYTNLVRKPG</sequence>
<reference evidence="2 3" key="2">
    <citation type="submission" date="2023-11" db="EMBL/GenBank/DDBJ databases">
        <authorList>
            <person name="Lara A.C."/>
            <person name="Chronakova A."/>
        </authorList>
    </citation>
    <scope>NUCLEOTIDE SEQUENCE [LARGE SCALE GENOMIC DNA]</scope>
    <source>
        <strain evidence="2 3">BCCO 10_0856</strain>
    </source>
</reference>
<comment type="caution">
    <text evidence="2">The sequence shown here is derived from an EMBL/GenBank/DDBJ whole genome shotgun (WGS) entry which is preliminary data.</text>
</comment>
<name>A0ABU4SYB5_9PSEU</name>
<dbReference type="RefSeq" id="WP_319965865.1">
    <property type="nucleotide sequence ID" value="NZ_JAXAVW010000008.1"/>
</dbReference>
<evidence type="ECO:0000256" key="1">
    <source>
        <dbReference type="SAM" id="Phobius"/>
    </source>
</evidence>
<protein>
    <recommendedName>
        <fullName evidence="4">Membrane-associated oxidoreductase</fullName>
    </recommendedName>
</protein>
<feature type="transmembrane region" description="Helical" evidence="1">
    <location>
        <begin position="638"/>
        <end position="661"/>
    </location>
</feature>
<keyword evidence="1" id="KW-0472">Membrane</keyword>
<keyword evidence="3" id="KW-1185">Reference proteome</keyword>
<keyword evidence="1" id="KW-0812">Transmembrane</keyword>
<dbReference type="Proteomes" id="UP001285521">
    <property type="component" value="Unassembled WGS sequence"/>
</dbReference>
<gene>
    <name evidence="2" type="ORF">SK803_11465</name>
</gene>
<feature type="transmembrane region" description="Helical" evidence="1">
    <location>
        <begin position="533"/>
        <end position="553"/>
    </location>
</feature>